<dbReference type="EMBL" id="LT907978">
    <property type="protein sequence ID" value="SOB73814.1"/>
    <property type="molecule type" value="Genomic_DNA"/>
</dbReference>
<dbReference type="Proteomes" id="UP000217549">
    <property type="component" value="Chromosome I"/>
</dbReference>
<organism evidence="1 2">
    <name type="scientific">Anaerobutyricum hallii</name>
    <dbReference type="NCBI Taxonomy" id="39488"/>
    <lineage>
        <taxon>Bacteria</taxon>
        <taxon>Bacillati</taxon>
        <taxon>Bacillota</taxon>
        <taxon>Clostridia</taxon>
        <taxon>Lachnospirales</taxon>
        <taxon>Lachnospiraceae</taxon>
        <taxon>Anaerobutyricum</taxon>
    </lineage>
</organism>
<keyword evidence="2" id="KW-1185">Reference proteome</keyword>
<dbReference type="RefSeq" id="WP_096241467.1">
    <property type="nucleotide sequence ID" value="NZ_LT907978.1"/>
</dbReference>
<evidence type="ECO:0000313" key="2">
    <source>
        <dbReference type="Proteomes" id="UP000217549"/>
    </source>
</evidence>
<dbReference type="AlphaFoldDB" id="A0A285PW38"/>
<evidence type="ECO:0008006" key="3">
    <source>
        <dbReference type="Google" id="ProtNLM"/>
    </source>
</evidence>
<evidence type="ECO:0000313" key="1">
    <source>
        <dbReference type="EMBL" id="SOB73814.1"/>
    </source>
</evidence>
<gene>
    <name evidence="1" type="ORF">EHLA_3266</name>
</gene>
<reference evidence="2" key="1">
    <citation type="submission" date="2017-09" db="EMBL/GenBank/DDBJ databases">
        <authorList>
            <person name="Shetty A S."/>
        </authorList>
    </citation>
    <scope>NUCLEOTIDE SEQUENCE [LARGE SCALE GENOMIC DNA]</scope>
</reference>
<protein>
    <recommendedName>
        <fullName evidence="3">pEK499-p136 HEPN domain-containing protein</fullName>
    </recommendedName>
</protein>
<proteinExistence type="predicted"/>
<dbReference type="KEGG" id="ehl:EHLA_3266"/>
<sequence length="186" mass="21546">MNLTKQESIFCQALAMTSLLEELSNRDFLNSDYYNENITFVENNDNFKKILKASGLGNPATMQMFLYILLVMPKEILSGLDDGIINLWGDDLKKNLQLYRLSVTTTYPGESSSELSTIDYYRHIRNAVSHAKCVYETEDGRTYVTFKDKNRNPQNQYHCEIKMLTSDVGSMLEVLQNQIMEYLNRH</sequence>
<name>A0A285PW38_9FIRM</name>
<accession>A0A285PW38</accession>